<dbReference type="InterPro" id="IPR013083">
    <property type="entry name" value="Znf_RING/FYVE/PHD"/>
</dbReference>
<dbReference type="EMBL" id="GG662504">
    <property type="protein sequence ID" value="EAS03097.2"/>
    <property type="molecule type" value="Genomic_DNA"/>
</dbReference>
<dbReference type="OrthoDB" id="28127at2759"/>
<dbReference type="KEGG" id="tet:TTHERM_00444790"/>
<keyword evidence="1" id="KW-0175">Coiled coil</keyword>
<evidence type="ECO:0000256" key="1">
    <source>
        <dbReference type="SAM" id="Coils"/>
    </source>
</evidence>
<evidence type="ECO:0000256" key="2">
    <source>
        <dbReference type="SAM" id="MobiDB-lite"/>
    </source>
</evidence>
<organism evidence="3 4">
    <name type="scientific">Tetrahymena thermophila (strain SB210)</name>
    <dbReference type="NCBI Taxonomy" id="312017"/>
    <lineage>
        <taxon>Eukaryota</taxon>
        <taxon>Sar</taxon>
        <taxon>Alveolata</taxon>
        <taxon>Ciliophora</taxon>
        <taxon>Intramacronucleata</taxon>
        <taxon>Oligohymenophorea</taxon>
        <taxon>Hymenostomatida</taxon>
        <taxon>Tetrahymenina</taxon>
        <taxon>Tetrahymenidae</taxon>
        <taxon>Tetrahymena</taxon>
    </lineage>
</organism>
<evidence type="ECO:0000313" key="4">
    <source>
        <dbReference type="Proteomes" id="UP000009168"/>
    </source>
</evidence>
<dbReference type="GeneID" id="7823371"/>
<dbReference type="RefSeq" id="XP_001023342.2">
    <property type="nucleotide sequence ID" value="XM_001023342.2"/>
</dbReference>
<accession>I7LWY6</accession>
<dbReference type="AlphaFoldDB" id="I7LWY6"/>
<reference evidence="4" key="1">
    <citation type="journal article" date="2006" name="PLoS Biol.">
        <title>Macronuclear genome sequence of the ciliate Tetrahymena thermophila, a model eukaryote.</title>
        <authorList>
            <person name="Eisen J.A."/>
            <person name="Coyne R.S."/>
            <person name="Wu M."/>
            <person name="Wu D."/>
            <person name="Thiagarajan M."/>
            <person name="Wortman J.R."/>
            <person name="Badger J.H."/>
            <person name="Ren Q."/>
            <person name="Amedeo P."/>
            <person name="Jones K.M."/>
            <person name="Tallon L.J."/>
            <person name="Delcher A.L."/>
            <person name="Salzberg S.L."/>
            <person name="Silva J.C."/>
            <person name="Haas B.J."/>
            <person name="Majoros W.H."/>
            <person name="Farzad M."/>
            <person name="Carlton J.M."/>
            <person name="Smith R.K. Jr."/>
            <person name="Garg J."/>
            <person name="Pearlman R.E."/>
            <person name="Karrer K.M."/>
            <person name="Sun L."/>
            <person name="Manning G."/>
            <person name="Elde N.C."/>
            <person name="Turkewitz A.P."/>
            <person name="Asai D.J."/>
            <person name="Wilkes D.E."/>
            <person name="Wang Y."/>
            <person name="Cai H."/>
            <person name="Collins K."/>
            <person name="Stewart B.A."/>
            <person name="Lee S.R."/>
            <person name="Wilamowska K."/>
            <person name="Weinberg Z."/>
            <person name="Ruzzo W.L."/>
            <person name="Wloga D."/>
            <person name="Gaertig J."/>
            <person name="Frankel J."/>
            <person name="Tsao C.-C."/>
            <person name="Gorovsky M.A."/>
            <person name="Keeling P.J."/>
            <person name="Waller R.F."/>
            <person name="Patron N.J."/>
            <person name="Cherry J.M."/>
            <person name="Stover N.A."/>
            <person name="Krieger C.J."/>
            <person name="del Toro C."/>
            <person name="Ryder H.F."/>
            <person name="Williamson S.C."/>
            <person name="Barbeau R.A."/>
            <person name="Hamilton E.P."/>
            <person name="Orias E."/>
        </authorList>
    </citation>
    <scope>NUCLEOTIDE SEQUENCE [LARGE SCALE GENOMIC DNA]</scope>
    <source>
        <strain evidence="4">SB210</strain>
    </source>
</reference>
<evidence type="ECO:0000313" key="3">
    <source>
        <dbReference type="EMBL" id="EAS03097.2"/>
    </source>
</evidence>
<feature type="compositionally biased region" description="Basic and acidic residues" evidence="2">
    <location>
        <begin position="1"/>
        <end position="18"/>
    </location>
</feature>
<dbReference type="InParanoid" id="I7LWY6"/>
<dbReference type="Proteomes" id="UP000009168">
    <property type="component" value="Unassembled WGS sequence"/>
</dbReference>
<gene>
    <name evidence="3" type="ORF">TTHERM_00444790</name>
</gene>
<keyword evidence="4" id="KW-1185">Reference proteome</keyword>
<name>I7LWY6_TETTS</name>
<dbReference type="Gene3D" id="3.30.40.10">
    <property type="entry name" value="Zinc/RING finger domain, C3HC4 (zinc finger)"/>
    <property type="match status" value="2"/>
</dbReference>
<proteinExistence type="predicted"/>
<feature type="region of interest" description="Disordered" evidence="2">
    <location>
        <begin position="1"/>
        <end position="22"/>
    </location>
</feature>
<protein>
    <submittedName>
        <fullName evidence="3">Uncharacterized protein</fullName>
    </submittedName>
</protein>
<sequence length="840" mass="100942">MDDKKQNYLNEDTKDYSFKHQNNNQKSFEEEYEEYGQCFSDCEQFCLDSQIQKSSQLKNMITNLIVDSDNFQYLKLKGLDQATLTIIEFNNIFQEQVQQFLDQINTIIAEEVDIFTEYVHFEVIRDKQDKISCSLYMIKCLDIQAIKCFSIIKVEEIIQFIKHILQIFSKYEILKRFINNLALPNFIYIQPNGQLKFDYLYFFLEQFNRNFHQHTQKSCEIEELIDFDIYNLQEFNTQNKNTSQFNIEVLIYEYFQKKNSNTTQRDKSFSLITSSSNQQQMSTIDDSTFLAQISRQENYQLEPKCIFLEQDNFKSEFIPDLSDFTQISQQSPPQHIQYCQNTIKKLIYIEGVKNIDKIVKSYNNKQNYSQYQTQHGKQQKQQNTSKLNINQKVYLSLIRIAKKVFYKNILKSSQMYYEDSPFYYQTLMNIKQELEQEGEQFINKKKYESYANREPFWNLNRDEQTNILGNVLNIQLSLKDYITKSIMENPIRFAECVRHTECFDYSTLSYLQKLGKCPECFQYIKNFYEDKYLKFIIQFLSRQNTKQNNSISTQQKTDCYFPYFIQSVNCYSNNGIFIPIIEYINISTTPQDNSLEISNLYPITNFIDLEYLYQIIKYNTNEKTQQMLCQYQFFTQREDSFARQLILSIVNFNIYGNKFQFRLNKVFNENSFLEYPIRNSNYSCTHVDCFDISDLFLINQVQNFQDNNLICPVCKNSIKVEDLVYDKEYKNVINFVEQMLLQKLEKSNEEYIIQKKHYSATIDFTNDIVTYLDDEMQQQKIRIQCLQSNFQEYKKIVQFSSINQSQIFYYDQEDHLQDQEIWEQLYEESKHIHNNSFNDS</sequence>
<feature type="coiled-coil region" evidence="1">
    <location>
        <begin position="741"/>
        <end position="796"/>
    </location>
</feature>